<dbReference type="PROSITE" id="PS50895">
    <property type="entry name" value="SURF1"/>
    <property type="match status" value="1"/>
</dbReference>
<dbReference type="EMBL" id="CAFBPU010000021">
    <property type="protein sequence ID" value="CAB5032463.1"/>
    <property type="molecule type" value="Genomic_DNA"/>
</dbReference>
<dbReference type="PANTHER" id="PTHR23427:SF2">
    <property type="entry name" value="SURFEIT LOCUS PROTEIN 1"/>
    <property type="match status" value="1"/>
</dbReference>
<keyword evidence="2 5" id="KW-0812">Transmembrane</keyword>
<evidence type="ECO:0000256" key="4">
    <source>
        <dbReference type="ARBA" id="ARBA00023136"/>
    </source>
</evidence>
<dbReference type="AlphaFoldDB" id="A0A6J7RU55"/>
<evidence type="ECO:0000256" key="5">
    <source>
        <dbReference type="SAM" id="Phobius"/>
    </source>
</evidence>
<dbReference type="GO" id="GO:0016020">
    <property type="term" value="C:membrane"/>
    <property type="evidence" value="ECO:0007669"/>
    <property type="project" value="UniProtKB-SubCell"/>
</dbReference>
<feature type="transmembrane region" description="Helical" evidence="5">
    <location>
        <begin position="12"/>
        <end position="30"/>
    </location>
</feature>
<protein>
    <submittedName>
        <fullName evidence="6">Unannotated protein</fullName>
    </submittedName>
</protein>
<reference evidence="6" key="1">
    <citation type="submission" date="2020-05" db="EMBL/GenBank/DDBJ databases">
        <authorList>
            <person name="Chiriac C."/>
            <person name="Salcher M."/>
            <person name="Ghai R."/>
            <person name="Kavagutti S V."/>
        </authorList>
    </citation>
    <scope>NUCLEOTIDE SEQUENCE</scope>
</reference>
<evidence type="ECO:0000313" key="6">
    <source>
        <dbReference type="EMBL" id="CAB5032463.1"/>
    </source>
</evidence>
<organism evidence="6">
    <name type="scientific">freshwater metagenome</name>
    <dbReference type="NCBI Taxonomy" id="449393"/>
    <lineage>
        <taxon>unclassified sequences</taxon>
        <taxon>metagenomes</taxon>
        <taxon>ecological metagenomes</taxon>
    </lineage>
</organism>
<dbReference type="InterPro" id="IPR045214">
    <property type="entry name" value="Surf1/Surf4"/>
</dbReference>
<dbReference type="Pfam" id="PF02104">
    <property type="entry name" value="SURF1"/>
    <property type="match status" value="1"/>
</dbReference>
<evidence type="ECO:0000256" key="3">
    <source>
        <dbReference type="ARBA" id="ARBA00022989"/>
    </source>
</evidence>
<dbReference type="InterPro" id="IPR002994">
    <property type="entry name" value="Surf1/Shy1"/>
</dbReference>
<dbReference type="PANTHER" id="PTHR23427">
    <property type="entry name" value="SURFEIT LOCUS PROTEIN"/>
    <property type="match status" value="1"/>
</dbReference>
<sequence length="265" mass="28296">MRGYRFLAQPRWLALGFLVLLVVPSFFLLSRWQLTRLGDREHSNDVIRTNGGAASVAVDELMTPGAASDSVTDAQRWRMVSAEGHFDVAGERIVRKRPYQGANGFWVATPFVTSAGVVLVVDRGWIAATGGATSAQVIPAPPSGTVTLTGRIQPSEAAPTIQPTDLPTGQITDLNVELVAGTATHYPGFVTLVASEPAQDSGLTIRSLPALDNGPHLSYAMQWIIFAAIAVAGFVLLVRRERVYGDTTARTDVGPAPAHDVLEDP</sequence>
<gene>
    <name evidence="6" type="ORF">UFOPK4150_01145</name>
</gene>
<accession>A0A6J7RU55</accession>
<keyword evidence="3 5" id="KW-1133">Transmembrane helix</keyword>
<dbReference type="CDD" id="cd06662">
    <property type="entry name" value="SURF1"/>
    <property type="match status" value="1"/>
</dbReference>
<keyword evidence="4 5" id="KW-0472">Membrane</keyword>
<feature type="transmembrane region" description="Helical" evidence="5">
    <location>
        <begin position="102"/>
        <end position="121"/>
    </location>
</feature>
<comment type="subcellular location">
    <subcellularLocation>
        <location evidence="1">Membrane</location>
    </subcellularLocation>
</comment>
<proteinExistence type="predicted"/>
<feature type="transmembrane region" description="Helical" evidence="5">
    <location>
        <begin position="219"/>
        <end position="238"/>
    </location>
</feature>
<evidence type="ECO:0000256" key="2">
    <source>
        <dbReference type="ARBA" id="ARBA00022692"/>
    </source>
</evidence>
<name>A0A6J7RU55_9ZZZZ</name>
<evidence type="ECO:0000256" key="1">
    <source>
        <dbReference type="ARBA" id="ARBA00004370"/>
    </source>
</evidence>